<evidence type="ECO:0000256" key="2">
    <source>
        <dbReference type="SAM" id="MobiDB-lite"/>
    </source>
</evidence>
<feature type="region of interest" description="Disordered" evidence="2">
    <location>
        <begin position="1"/>
        <end position="366"/>
    </location>
</feature>
<evidence type="ECO:0000256" key="1">
    <source>
        <dbReference type="ARBA" id="ARBA00009313"/>
    </source>
</evidence>
<evidence type="ECO:0000313" key="5">
    <source>
        <dbReference type="Proteomes" id="UP000054561"/>
    </source>
</evidence>
<feature type="compositionally biased region" description="Basic and acidic residues" evidence="2">
    <location>
        <begin position="138"/>
        <end position="180"/>
    </location>
</feature>
<comment type="similarity">
    <text evidence="1">Belongs to the NKAP family.</text>
</comment>
<name>A0A0D9QTW0_PLAFR</name>
<dbReference type="GO" id="GO:0010468">
    <property type="term" value="P:regulation of gene expression"/>
    <property type="evidence" value="ECO:0007669"/>
    <property type="project" value="TreeGrafter"/>
</dbReference>
<feature type="compositionally biased region" description="Basic and acidic residues" evidence="2">
    <location>
        <begin position="249"/>
        <end position="258"/>
    </location>
</feature>
<feature type="compositionally biased region" description="Basic and acidic residues" evidence="2">
    <location>
        <begin position="83"/>
        <end position="114"/>
    </location>
</feature>
<feature type="compositionally biased region" description="Basic and acidic residues" evidence="2">
    <location>
        <begin position="266"/>
        <end position="280"/>
    </location>
</feature>
<dbReference type="OMA" id="TSNVKRW"/>
<feature type="compositionally biased region" description="Basic and acidic residues" evidence="2">
    <location>
        <begin position="653"/>
        <end position="667"/>
    </location>
</feature>
<keyword evidence="5" id="KW-1185">Reference proteome</keyword>
<feature type="compositionally biased region" description="Basic residues" evidence="2">
    <location>
        <begin position="518"/>
        <end position="535"/>
    </location>
</feature>
<feature type="compositionally biased region" description="Basic residues" evidence="2">
    <location>
        <begin position="302"/>
        <end position="312"/>
    </location>
</feature>
<feature type="compositionally biased region" description="Polar residues" evidence="2">
    <location>
        <begin position="45"/>
        <end position="56"/>
    </location>
</feature>
<dbReference type="GeneID" id="24266321"/>
<feature type="compositionally biased region" description="Basic and acidic residues" evidence="2">
    <location>
        <begin position="346"/>
        <end position="366"/>
    </location>
</feature>
<accession>A0A0D9QTW0</accession>
<dbReference type="EMBL" id="KQ001652">
    <property type="protein sequence ID" value="KJP89341.1"/>
    <property type="molecule type" value="Genomic_DNA"/>
</dbReference>
<proteinExistence type="inferred from homology"/>
<feature type="compositionally biased region" description="Basic residues" evidence="2">
    <location>
        <begin position="201"/>
        <end position="210"/>
    </location>
</feature>
<dbReference type="PANTHER" id="PTHR13087">
    <property type="entry name" value="NF-KAPPA B ACTIVATING PROTEIN"/>
    <property type="match status" value="1"/>
</dbReference>
<dbReference type="PANTHER" id="PTHR13087:SF0">
    <property type="entry name" value="NFKB ACTIVATING PROTEIN LIKE"/>
    <property type="match status" value="1"/>
</dbReference>
<dbReference type="VEuPathDB" id="PlasmoDB:AK88_01007"/>
<dbReference type="Pfam" id="PF06047">
    <property type="entry name" value="Nkap_C"/>
    <property type="match status" value="1"/>
</dbReference>
<dbReference type="InterPro" id="IPR040466">
    <property type="entry name" value="NKAP"/>
</dbReference>
<dbReference type="AlphaFoldDB" id="A0A0D9QTW0"/>
<gene>
    <name evidence="4" type="ORF">AK88_01007</name>
</gene>
<feature type="domain" description="NF-kappa-B-activating protein C-terminal" evidence="3">
    <location>
        <begin position="754"/>
        <end position="853"/>
    </location>
</feature>
<feature type="compositionally biased region" description="Basic and acidic residues" evidence="2">
    <location>
        <begin position="543"/>
        <end position="563"/>
    </location>
</feature>
<organism evidence="4 5">
    <name type="scientific">Plasmodium fragile</name>
    <dbReference type="NCBI Taxonomy" id="5857"/>
    <lineage>
        <taxon>Eukaryota</taxon>
        <taxon>Sar</taxon>
        <taxon>Alveolata</taxon>
        <taxon>Apicomplexa</taxon>
        <taxon>Aconoidasida</taxon>
        <taxon>Haemosporida</taxon>
        <taxon>Plasmodiidae</taxon>
        <taxon>Plasmodium</taxon>
        <taxon>Plasmodium (Plasmodium)</taxon>
    </lineage>
</organism>
<reference evidence="4 5" key="1">
    <citation type="submission" date="2014-03" db="EMBL/GenBank/DDBJ databases">
        <title>The Genome Sequence of Plasmodium fragile nilgiri.</title>
        <authorList>
            <consortium name="The Broad Institute Genomics Platform"/>
            <consortium name="The Broad Institute Genome Sequencing Center for Infectious Disease"/>
            <person name="Neafsey D."/>
            <person name="Duraisingh M."/>
            <person name="Young S.K."/>
            <person name="Zeng Q."/>
            <person name="Gargeya S."/>
            <person name="Abouelleil A."/>
            <person name="Alvarado L."/>
            <person name="Chapman S.B."/>
            <person name="Gainer-Dewar J."/>
            <person name="Goldberg J."/>
            <person name="Griggs A."/>
            <person name="Gujja S."/>
            <person name="Hansen M."/>
            <person name="Howarth C."/>
            <person name="Imamovic A."/>
            <person name="Larimer J."/>
            <person name="Pearson M."/>
            <person name="Poon T.W."/>
            <person name="Priest M."/>
            <person name="Roberts A."/>
            <person name="Saif S."/>
            <person name="Shea T."/>
            <person name="Sykes S."/>
            <person name="Wortman J."/>
            <person name="Nusbaum C."/>
            <person name="Birren B."/>
        </authorList>
    </citation>
    <scope>NUCLEOTIDE SEQUENCE [LARGE SCALE GENOMIC DNA]</scope>
    <source>
        <strain evidence="5">nilgiri</strain>
    </source>
</reference>
<feature type="compositionally biased region" description="Basic and acidic residues" evidence="2">
    <location>
        <begin position="686"/>
        <end position="704"/>
    </location>
</feature>
<feature type="compositionally biased region" description="Low complexity" evidence="2">
    <location>
        <begin position="115"/>
        <end position="124"/>
    </location>
</feature>
<feature type="compositionally biased region" description="Basic and acidic residues" evidence="2">
    <location>
        <begin position="313"/>
        <end position="323"/>
    </location>
</feature>
<dbReference type="GO" id="GO:0003682">
    <property type="term" value="F:chromatin binding"/>
    <property type="evidence" value="ECO:0007669"/>
    <property type="project" value="InterPro"/>
</dbReference>
<sequence length="866" mass="100154">MSSDAKESDAASISGSEEDPMDQLKKTQFEQKHMELKEKLKRLKSVNNSGAHNDANSADSAKEDKEEEEGSSPKEVTTGQAKSDNKSKFLQLKEKLRRLKEANSARGVGRESESFRSASSGRSGRSNDDAESPPAGETAKREPAPLQKDRETLRAKLKEKLEKFKREYGICDGEKGRAAEQDEQQEEQSMPRDRTLSKGYPNRKNRKRPRGGSDSTINRSTSRGMKKRPSSDSRDLYIPPGRNRISRNNPHERYRRGANDSPRYSSPERAHRKDYRERMVPRWGSSSLEERVGRDMRDSPRRGRSRDRHRRSRDGGRSRDRVRSRDRHRRSRDRDSLRNHHISLNARERGSRVRDDDHTHFRREERQNKYLYNQMTGEKVEKKFFRVPLGYHTTKESWNNYTQWLQKKNDYRFGLPFDQNKIFRRSQSLSPSTWKKFVPNSEEDDDERVSSGCEHGEKAGKNKSKKHKKSEKAQRGKHHKGDSSYVDEHSDEDDNARRKRNGTSSNSKSLSHGEKGRHNSSHKSHRRKRDGKKYSRSMSSGEEVERGNRSIEKEKRRRSSVERKKSKAEKKSSKKSNRHRYRSGSRGRSRSRSSSYSDSHKRDKKKHKERKYEEGKRRSEKKKKKSKHEEKKKKRKSKDEESKRKSKRRNKTKKDSEYSDSIEEKSDAAGTSATSLSFLCEGYDSLHDKDMSREGSGDRGRKSEENEEALVEEEEGAKVTREKSPSNCEDSSGEGSDVGPKPLDVNVKLANQQIDYGAAMMPGEGQAIAQFVQKGKRIPRRGEVGLSAEAIENFESLGYVMSGSRHKRMNAIRMRKENQVYSAEEQRALAMFNYEERANRENALISDLKEVLRKQNEAILNESKNN</sequence>
<protein>
    <recommendedName>
        <fullName evidence="3">NF-kappa-B-activating protein C-terminal domain-containing protein</fullName>
    </recommendedName>
</protein>
<feature type="compositionally biased region" description="Polar residues" evidence="2">
    <location>
        <begin position="213"/>
        <end position="223"/>
    </location>
</feature>
<feature type="compositionally biased region" description="Basic residues" evidence="2">
    <location>
        <begin position="461"/>
        <end position="480"/>
    </location>
</feature>
<evidence type="ECO:0000313" key="4">
    <source>
        <dbReference type="EMBL" id="KJP89341.1"/>
    </source>
</evidence>
<feature type="compositionally biased region" description="Polar residues" evidence="2">
    <location>
        <begin position="725"/>
        <end position="734"/>
    </location>
</feature>
<feature type="region of interest" description="Disordered" evidence="2">
    <location>
        <begin position="686"/>
        <end position="743"/>
    </location>
</feature>
<feature type="compositionally biased region" description="Basic and acidic residues" evidence="2">
    <location>
        <begin position="22"/>
        <end position="38"/>
    </location>
</feature>
<dbReference type="InterPro" id="IPR009269">
    <property type="entry name" value="NKAP_C"/>
</dbReference>
<dbReference type="GO" id="GO:0005634">
    <property type="term" value="C:nucleus"/>
    <property type="evidence" value="ECO:0007669"/>
    <property type="project" value="TreeGrafter"/>
</dbReference>
<feature type="compositionally biased region" description="Basic and acidic residues" evidence="2">
    <location>
        <begin position="288"/>
        <end position="301"/>
    </location>
</feature>
<dbReference type="OrthoDB" id="273141at2759"/>
<feature type="region of interest" description="Disordered" evidence="2">
    <location>
        <begin position="428"/>
        <end position="674"/>
    </location>
</feature>
<feature type="compositionally biased region" description="Basic residues" evidence="2">
    <location>
        <begin position="618"/>
        <end position="636"/>
    </location>
</feature>
<dbReference type="RefSeq" id="XP_012334068.1">
    <property type="nucleotide sequence ID" value="XM_012478645.1"/>
</dbReference>
<evidence type="ECO:0000259" key="3">
    <source>
        <dbReference type="Pfam" id="PF06047"/>
    </source>
</evidence>
<feature type="compositionally biased region" description="Acidic residues" evidence="2">
    <location>
        <begin position="705"/>
        <end position="715"/>
    </location>
</feature>
<dbReference type="Proteomes" id="UP000054561">
    <property type="component" value="Unassembled WGS sequence"/>
</dbReference>
<feature type="compositionally biased region" description="Basic residues" evidence="2">
    <location>
        <begin position="564"/>
        <end position="591"/>
    </location>
</feature>